<dbReference type="InterPro" id="IPR012337">
    <property type="entry name" value="RNaseH-like_sf"/>
</dbReference>
<protein>
    <submittedName>
        <fullName evidence="2">IS630 family transposase</fullName>
    </submittedName>
</protein>
<evidence type="ECO:0000313" key="3">
    <source>
        <dbReference type="Proteomes" id="UP001595833"/>
    </source>
</evidence>
<evidence type="ECO:0000313" key="2">
    <source>
        <dbReference type="EMBL" id="MFC5056026.1"/>
    </source>
</evidence>
<dbReference type="InterPro" id="IPR009057">
    <property type="entry name" value="Homeodomain-like_sf"/>
</dbReference>
<dbReference type="SUPFAM" id="SSF53098">
    <property type="entry name" value="Ribonuclease H-like"/>
    <property type="match status" value="1"/>
</dbReference>
<dbReference type="InterPro" id="IPR038717">
    <property type="entry name" value="Tc1-like_DDE_dom"/>
</dbReference>
<gene>
    <name evidence="2" type="ORF">ACFPFM_19995</name>
</gene>
<reference evidence="3" key="1">
    <citation type="journal article" date="2019" name="Int. J. Syst. Evol. Microbiol.">
        <title>The Global Catalogue of Microorganisms (GCM) 10K type strain sequencing project: providing services to taxonomists for standard genome sequencing and annotation.</title>
        <authorList>
            <consortium name="The Broad Institute Genomics Platform"/>
            <consortium name="The Broad Institute Genome Sequencing Center for Infectious Disease"/>
            <person name="Wu L."/>
            <person name="Ma J."/>
        </authorList>
    </citation>
    <scope>NUCLEOTIDE SEQUENCE [LARGE SCALE GENOMIC DNA]</scope>
    <source>
        <strain evidence="3">KCTC 12848</strain>
    </source>
</reference>
<dbReference type="Proteomes" id="UP001595833">
    <property type="component" value="Unassembled WGS sequence"/>
</dbReference>
<dbReference type="Pfam" id="PF13565">
    <property type="entry name" value="HTH_32"/>
    <property type="match status" value="1"/>
</dbReference>
<sequence length="346" mass="40096">MEEGRKLQRVSRTAKDPVRLRRAIVVLMSGQGQAVRDITSLMRVSEDYVRDVIRAFNERGFAALDPKWSGGRSRTIGEAIRERIRLIARTAPADWDLTAFSTWSLAKLRDHLLDRGTVAVISRETLRRILRDAGVSRQATTTWKASTDPDFIAKMQRILDLYDHPPDDGRAICLDEFGPLNLMPRKGKAWRPATSPRRLRATYNRRHRVMHTLAALDLTTGKIHYRIRRRKRHHEFLDLLKALRARWPDQRLHLVMDNFSPHRHPDVREWAVDHDVELVFLPTCSSWLNWIESEFAAPRYFARGGTDHRSHAEQNAAIASFIRRRNARATPKTGFATDSPIRTWTH</sequence>
<dbReference type="InterPro" id="IPR036397">
    <property type="entry name" value="RNaseH_sf"/>
</dbReference>
<dbReference type="EMBL" id="JBHSJB010000017">
    <property type="protein sequence ID" value="MFC5056026.1"/>
    <property type="molecule type" value="Genomic_DNA"/>
</dbReference>
<dbReference type="RefSeq" id="WP_344039691.1">
    <property type="nucleotide sequence ID" value="NZ_BAAAKE010000018.1"/>
</dbReference>
<dbReference type="NCBIfam" id="NF033545">
    <property type="entry name" value="transpos_IS630"/>
    <property type="match status" value="1"/>
</dbReference>
<feature type="domain" description="Tc1-like transposase DDE" evidence="1">
    <location>
        <begin position="172"/>
        <end position="295"/>
    </location>
</feature>
<dbReference type="SUPFAM" id="SSF46689">
    <property type="entry name" value="Homeodomain-like"/>
    <property type="match status" value="1"/>
</dbReference>
<evidence type="ECO:0000259" key="1">
    <source>
        <dbReference type="Pfam" id="PF13358"/>
    </source>
</evidence>
<dbReference type="Gene3D" id="3.30.420.10">
    <property type="entry name" value="Ribonuclease H-like superfamily/Ribonuclease H"/>
    <property type="match status" value="1"/>
</dbReference>
<proteinExistence type="predicted"/>
<organism evidence="2 3">
    <name type="scientific">Saccharothrix xinjiangensis</name>
    <dbReference type="NCBI Taxonomy" id="204798"/>
    <lineage>
        <taxon>Bacteria</taxon>
        <taxon>Bacillati</taxon>
        <taxon>Actinomycetota</taxon>
        <taxon>Actinomycetes</taxon>
        <taxon>Pseudonocardiales</taxon>
        <taxon>Pseudonocardiaceae</taxon>
        <taxon>Saccharothrix</taxon>
    </lineage>
</organism>
<keyword evidence="3" id="KW-1185">Reference proteome</keyword>
<comment type="caution">
    <text evidence="2">The sequence shown here is derived from an EMBL/GenBank/DDBJ whole genome shotgun (WGS) entry which is preliminary data.</text>
</comment>
<dbReference type="Pfam" id="PF13358">
    <property type="entry name" value="DDE_3"/>
    <property type="match status" value="1"/>
</dbReference>
<name>A0ABV9Y0F8_9PSEU</name>
<accession>A0ABV9Y0F8</accession>
<dbReference type="InterPro" id="IPR047655">
    <property type="entry name" value="Transpos_IS630-like"/>
</dbReference>